<sequence length="423" mass="47077">MSNTGSGYAAGDFYGAAASVNQQQGGQPANYDVPRHNFAGYEPPLYNITSSQDLSGFDLTSLLPNPEPAHQQQAQPLAAQYNQLQPDFDFEQWFSNGQLLPFEPVQQQPDLQPVEPVIQPVARKPTRDLVKERTRIYTGLIPNRQELEKRRSELQALNNVDIQRDGSLDADYPKEGSAQERKCHEDLFKAITDFSNIVEEEKHFQMKRVRMLSDMEVEIIAWDLLIAVRNAHCGKLGFEARAWNREWSHDSYDTFTARFSDVLKVCRISKSIVYGDCPVSFTKRIASAPLKELGSKNGNQKLNGKRKLQLEAGAEVIKTGKKMQKKASDLQNPTPAPMVQFDPTAATAIQPSYSNPQNSVRIPPAQLEPAQAAPAAEPSLSAFSSLLEGFYEGANYYDGYEFVALDPESEPEGNDDDDGDASN</sequence>
<feature type="compositionally biased region" description="Acidic residues" evidence="1">
    <location>
        <begin position="407"/>
        <end position="423"/>
    </location>
</feature>
<reference evidence="2" key="1">
    <citation type="journal article" date="2023" name="Mol. Phylogenet. Evol.">
        <title>Genome-scale phylogeny and comparative genomics of the fungal order Sordariales.</title>
        <authorList>
            <person name="Hensen N."/>
            <person name="Bonometti L."/>
            <person name="Westerberg I."/>
            <person name="Brannstrom I.O."/>
            <person name="Guillou S."/>
            <person name="Cros-Aarteil S."/>
            <person name="Calhoun S."/>
            <person name="Haridas S."/>
            <person name="Kuo A."/>
            <person name="Mondo S."/>
            <person name="Pangilinan J."/>
            <person name="Riley R."/>
            <person name="LaButti K."/>
            <person name="Andreopoulos B."/>
            <person name="Lipzen A."/>
            <person name="Chen C."/>
            <person name="Yan M."/>
            <person name="Daum C."/>
            <person name="Ng V."/>
            <person name="Clum A."/>
            <person name="Steindorff A."/>
            <person name="Ohm R.A."/>
            <person name="Martin F."/>
            <person name="Silar P."/>
            <person name="Natvig D.O."/>
            <person name="Lalanne C."/>
            <person name="Gautier V."/>
            <person name="Ament-Velasquez S.L."/>
            <person name="Kruys A."/>
            <person name="Hutchinson M.I."/>
            <person name="Powell A.J."/>
            <person name="Barry K."/>
            <person name="Miller A.N."/>
            <person name="Grigoriev I.V."/>
            <person name="Debuchy R."/>
            <person name="Gladieux P."/>
            <person name="Hiltunen Thoren M."/>
            <person name="Johannesson H."/>
        </authorList>
    </citation>
    <scope>NUCLEOTIDE SEQUENCE</scope>
    <source>
        <strain evidence="2">PSN243</strain>
    </source>
</reference>
<keyword evidence="3" id="KW-1185">Reference proteome</keyword>
<name>A0AAV9GBZ8_9PEZI</name>
<gene>
    <name evidence="2" type="ORF">QBC34DRAFT_383648</name>
</gene>
<evidence type="ECO:0000313" key="3">
    <source>
        <dbReference type="Proteomes" id="UP001321760"/>
    </source>
</evidence>
<dbReference type="EMBL" id="MU865960">
    <property type="protein sequence ID" value="KAK4445976.1"/>
    <property type="molecule type" value="Genomic_DNA"/>
</dbReference>
<reference evidence="2" key="2">
    <citation type="submission" date="2023-05" db="EMBL/GenBank/DDBJ databases">
        <authorList>
            <consortium name="Lawrence Berkeley National Laboratory"/>
            <person name="Steindorff A."/>
            <person name="Hensen N."/>
            <person name="Bonometti L."/>
            <person name="Westerberg I."/>
            <person name="Brannstrom I.O."/>
            <person name="Guillou S."/>
            <person name="Cros-Aarteil S."/>
            <person name="Calhoun S."/>
            <person name="Haridas S."/>
            <person name="Kuo A."/>
            <person name="Mondo S."/>
            <person name="Pangilinan J."/>
            <person name="Riley R."/>
            <person name="Labutti K."/>
            <person name="Andreopoulos B."/>
            <person name="Lipzen A."/>
            <person name="Chen C."/>
            <person name="Yanf M."/>
            <person name="Daum C."/>
            <person name="Ng V."/>
            <person name="Clum A."/>
            <person name="Ohm R."/>
            <person name="Martin F."/>
            <person name="Silar P."/>
            <person name="Natvig D."/>
            <person name="Lalanne C."/>
            <person name="Gautier V."/>
            <person name="Ament-Velasquez S.L."/>
            <person name="Kruys A."/>
            <person name="Hutchinson M.I."/>
            <person name="Powell A.J."/>
            <person name="Barry K."/>
            <person name="Miller A.N."/>
            <person name="Grigoriev I.V."/>
            <person name="Debuchy R."/>
            <person name="Gladieux P."/>
            <person name="Thoren M.H."/>
            <person name="Johannesson H."/>
        </authorList>
    </citation>
    <scope>NUCLEOTIDE SEQUENCE</scope>
    <source>
        <strain evidence="2">PSN243</strain>
    </source>
</reference>
<organism evidence="2 3">
    <name type="scientific">Podospora aff. communis PSN243</name>
    <dbReference type="NCBI Taxonomy" id="3040156"/>
    <lineage>
        <taxon>Eukaryota</taxon>
        <taxon>Fungi</taxon>
        <taxon>Dikarya</taxon>
        <taxon>Ascomycota</taxon>
        <taxon>Pezizomycotina</taxon>
        <taxon>Sordariomycetes</taxon>
        <taxon>Sordariomycetidae</taxon>
        <taxon>Sordariales</taxon>
        <taxon>Podosporaceae</taxon>
        <taxon>Podospora</taxon>
    </lineage>
</organism>
<evidence type="ECO:0000313" key="2">
    <source>
        <dbReference type="EMBL" id="KAK4445976.1"/>
    </source>
</evidence>
<dbReference type="Proteomes" id="UP001321760">
    <property type="component" value="Unassembled WGS sequence"/>
</dbReference>
<proteinExistence type="predicted"/>
<dbReference type="AlphaFoldDB" id="A0AAV9GBZ8"/>
<evidence type="ECO:0000256" key="1">
    <source>
        <dbReference type="SAM" id="MobiDB-lite"/>
    </source>
</evidence>
<comment type="caution">
    <text evidence="2">The sequence shown here is derived from an EMBL/GenBank/DDBJ whole genome shotgun (WGS) entry which is preliminary data.</text>
</comment>
<accession>A0AAV9GBZ8</accession>
<protein>
    <submittedName>
        <fullName evidence="2">Uncharacterized protein</fullName>
    </submittedName>
</protein>
<feature type="region of interest" description="Disordered" evidence="1">
    <location>
        <begin position="404"/>
        <end position="423"/>
    </location>
</feature>